<evidence type="ECO:0000256" key="1">
    <source>
        <dbReference type="ARBA" id="ARBA00004370"/>
    </source>
</evidence>
<evidence type="ECO:0000256" key="3">
    <source>
        <dbReference type="ARBA" id="ARBA00022989"/>
    </source>
</evidence>
<accession>S9V7J8</accession>
<dbReference type="EMBL" id="ATMH01002971">
    <property type="protein sequence ID" value="EPY32110.1"/>
    <property type="molecule type" value="Genomic_DNA"/>
</dbReference>
<dbReference type="CDD" id="cd06662">
    <property type="entry name" value="SURF1"/>
    <property type="match status" value="1"/>
</dbReference>
<sequence>MRPDYMGVCFLVSSVVSFNAGIWQIFRRKQKQQLIENHKNMSKPPLKNTLPDDKNLNTEEYTRVSLDGTFDNEGSCLVGPRSIPSYKGAAHTDESRGGFLILTPFQLAHSEQFVMVNRGWVPIDAGKHRTMLAQYIGEGFVAAQVRGIIRREEYLGGSIFSGENRDNFGPVAADLSWLVMRPWNMAQLYYRRRWGEAAERENLAKHGAHHYYVEMLEDFSGDDQRMVRGHAWPRRRDPDEVTYVHLTPIVHMMYVFFWFSVSAGSLYGMGKCWRRQQEIFALRKRVHQQSVRLERKRQQEAKAYLDAVHNVEQIQKVGASAASAAQLGSSSAALSGQEKQQ</sequence>
<reference evidence="7" key="2">
    <citation type="submission" date="2013-03" db="EMBL/GenBank/DDBJ databases">
        <authorList>
            <person name="Motta M.C.M."/>
            <person name="Martins A.C.A."/>
            <person name="Preta C.M.C.C."/>
            <person name="Silva R."/>
            <person name="de Souza S.S."/>
            <person name="Klein C.C."/>
            <person name="de Almeida L.G.P."/>
            <person name="Cunha O.L."/>
            <person name="Colabardini A.C."/>
            <person name="Lima B.A."/>
            <person name="Machado C.R."/>
            <person name="Soares C.M.A."/>
            <person name="de Menezes C.B.A."/>
            <person name="Bartolomeu D.C."/>
            <person name="Grisard E.C."/>
            <person name="Fantinatti-Garboggini F."/>
            <person name="Rodrigues-Luiz G.F."/>
            <person name="Wagner G."/>
            <person name="Goldman G.H."/>
            <person name="Fietto J.L.R."/>
            <person name="Ciapina L.P."/>
            <person name="Brocchi M."/>
            <person name="Elias M.C."/>
            <person name="Goldman M.H.S."/>
            <person name="Sagot M.-F."/>
            <person name="Pereira M."/>
            <person name="Stoco P.H."/>
            <person name="Teixeira S.M.R."/>
            <person name="de Mendonca-Neto R.P."/>
            <person name="Maciel T.E.F."/>
            <person name="Mendes T.A.O."/>
            <person name="Urmenyi T.P."/>
            <person name="Teixeira M.M.G."/>
            <person name="de Camargo E.F.P."/>
            <person name="de Sousa W."/>
            <person name="Schenkman S."/>
            <person name="de Vasconcelos A.T.R."/>
        </authorList>
    </citation>
    <scope>NUCLEOTIDE SEQUENCE</scope>
</reference>
<dbReference type="PANTHER" id="PTHR23427:SF2">
    <property type="entry name" value="SURFEIT LOCUS PROTEIN 1"/>
    <property type="match status" value="1"/>
</dbReference>
<comment type="similarity">
    <text evidence="5">Belongs to the SURF1 family.</text>
</comment>
<evidence type="ECO:0000256" key="2">
    <source>
        <dbReference type="ARBA" id="ARBA00022692"/>
    </source>
</evidence>
<comment type="subcellular location">
    <subcellularLocation>
        <location evidence="1">Membrane</location>
    </subcellularLocation>
    <subcellularLocation>
        <location evidence="5">Mitochondrion inner membrane</location>
        <topology evidence="5">Multi-pass membrane protein</topology>
    </subcellularLocation>
</comment>
<keyword evidence="4" id="KW-0472">Membrane</keyword>
<dbReference type="Pfam" id="PF02104">
    <property type="entry name" value="SURF1"/>
    <property type="match status" value="1"/>
</dbReference>
<evidence type="ECO:0000313" key="8">
    <source>
        <dbReference type="EMBL" id="EPY36887.1"/>
    </source>
</evidence>
<organism evidence="7 9">
    <name type="scientific">Strigomonas culicis</name>
    <dbReference type="NCBI Taxonomy" id="28005"/>
    <lineage>
        <taxon>Eukaryota</taxon>
        <taxon>Discoba</taxon>
        <taxon>Euglenozoa</taxon>
        <taxon>Kinetoplastea</taxon>
        <taxon>Metakinetoplastina</taxon>
        <taxon>Trypanosomatida</taxon>
        <taxon>Trypanosomatidae</taxon>
        <taxon>Strigomonadinae</taxon>
        <taxon>Strigomonas</taxon>
    </lineage>
</organism>
<comment type="caution">
    <text evidence="7">The sequence shown here is derived from an EMBL/GenBank/DDBJ whole genome shotgun (WGS) entry which is preliminary data.</text>
</comment>
<keyword evidence="2" id="KW-0812">Transmembrane</keyword>
<proteinExistence type="inferred from homology"/>
<name>S9V7J8_9TRYP</name>
<dbReference type="PANTHER" id="PTHR23427">
    <property type="entry name" value="SURFEIT LOCUS PROTEIN"/>
    <property type="match status" value="1"/>
</dbReference>
<gene>
    <name evidence="8" type="ORF">STCU_00357</name>
    <name evidence="7" type="ORF">STCU_00394</name>
    <name evidence="6" type="ORF">STCU_02971</name>
</gene>
<dbReference type="InterPro" id="IPR045214">
    <property type="entry name" value="Surf1/Surf4"/>
</dbReference>
<dbReference type="Proteomes" id="UP000015354">
    <property type="component" value="Unassembled WGS sequence"/>
</dbReference>
<keyword evidence="3" id="KW-1133">Transmembrane helix</keyword>
<evidence type="ECO:0000313" key="9">
    <source>
        <dbReference type="Proteomes" id="UP000015354"/>
    </source>
</evidence>
<dbReference type="InterPro" id="IPR002994">
    <property type="entry name" value="Surf1/Shy1"/>
</dbReference>
<evidence type="ECO:0000313" key="6">
    <source>
        <dbReference type="EMBL" id="EPY32110.1"/>
    </source>
</evidence>
<evidence type="ECO:0000256" key="4">
    <source>
        <dbReference type="ARBA" id="ARBA00023136"/>
    </source>
</evidence>
<dbReference type="EMBL" id="ATMH01000394">
    <property type="protein sequence ID" value="EPY36813.1"/>
    <property type="molecule type" value="Genomic_DNA"/>
</dbReference>
<dbReference type="GO" id="GO:0005743">
    <property type="term" value="C:mitochondrial inner membrane"/>
    <property type="evidence" value="ECO:0007669"/>
    <property type="project" value="UniProtKB-SubCell"/>
</dbReference>
<keyword evidence="5" id="KW-0999">Mitochondrion inner membrane</keyword>
<dbReference type="AlphaFoldDB" id="S9V7J8"/>
<evidence type="ECO:0000313" key="7">
    <source>
        <dbReference type="EMBL" id="EPY36813.1"/>
    </source>
</evidence>
<evidence type="ECO:0000256" key="5">
    <source>
        <dbReference type="RuleBase" id="RU363076"/>
    </source>
</evidence>
<keyword evidence="5" id="KW-0496">Mitochondrion</keyword>
<comment type="function">
    <text evidence="5">Probably involved in the biogenesis of the COX complex.</text>
</comment>
<protein>
    <recommendedName>
        <fullName evidence="5">SURF1-like protein</fullName>
    </recommendedName>
</protein>
<keyword evidence="9" id="KW-1185">Reference proteome</keyword>
<dbReference type="PROSITE" id="PS50895">
    <property type="entry name" value="SURF1"/>
    <property type="match status" value="1"/>
</dbReference>
<reference evidence="7 9" key="1">
    <citation type="journal article" date="2013" name="PLoS ONE">
        <title>Predicting the Proteins of Angomonas deanei, Strigomonas culicis and Their Respective Endosymbionts Reveals New Aspects of the Trypanosomatidae Family.</title>
        <authorList>
            <person name="Motta M.C."/>
            <person name="Martins A.C."/>
            <person name="de Souza S.S."/>
            <person name="Catta-Preta C.M."/>
            <person name="Silva R."/>
            <person name="Klein C.C."/>
            <person name="de Almeida L.G."/>
            <person name="de Lima Cunha O."/>
            <person name="Ciapina L.P."/>
            <person name="Brocchi M."/>
            <person name="Colabardini A.C."/>
            <person name="de Araujo Lima B."/>
            <person name="Machado C.R."/>
            <person name="de Almeida Soares C.M."/>
            <person name="Probst C.M."/>
            <person name="de Menezes C.B."/>
            <person name="Thompson C.E."/>
            <person name="Bartholomeu D.C."/>
            <person name="Gradia D.F."/>
            <person name="Pavoni D.P."/>
            <person name="Grisard E.C."/>
            <person name="Fantinatti-Garboggini F."/>
            <person name="Marchini F.K."/>
            <person name="Rodrigues-Luiz G.F."/>
            <person name="Wagner G."/>
            <person name="Goldman G.H."/>
            <person name="Fietto J.L."/>
            <person name="Elias M.C."/>
            <person name="Goldman M.H."/>
            <person name="Sagot M.F."/>
            <person name="Pereira M."/>
            <person name="Stoco P.H."/>
            <person name="de Mendonca-Neto R.P."/>
            <person name="Teixeira S.M."/>
            <person name="Maciel T.E."/>
            <person name="de Oliveira Mendes T.A."/>
            <person name="Urmenyi T.P."/>
            <person name="de Souza W."/>
            <person name="Schenkman S."/>
            <person name="de Vasconcelos A.T."/>
        </authorList>
    </citation>
    <scope>NUCLEOTIDE SEQUENCE [LARGE SCALE GENOMIC DNA]</scope>
</reference>
<dbReference type="OrthoDB" id="10040024at2759"/>
<dbReference type="EMBL" id="ATMH01000357">
    <property type="protein sequence ID" value="EPY36887.1"/>
    <property type="molecule type" value="Genomic_DNA"/>
</dbReference>